<dbReference type="Proteomes" id="UP000288388">
    <property type="component" value="Unassembled WGS sequence"/>
</dbReference>
<protein>
    <submittedName>
        <fullName evidence="1">Uncharacterized protein</fullName>
    </submittedName>
</protein>
<accession>A0A437UJ93</accession>
<evidence type="ECO:0000313" key="1">
    <source>
        <dbReference type="EMBL" id="RVU93658.1"/>
    </source>
</evidence>
<gene>
    <name evidence="1" type="ORF">EK398_01590</name>
</gene>
<dbReference type="EMBL" id="RYZS01000001">
    <property type="protein sequence ID" value="RVU93658.1"/>
    <property type="molecule type" value="Genomic_DNA"/>
</dbReference>
<organism evidence="1 2">
    <name type="scientific">Enterococcus avium</name>
    <name type="common">Streptococcus avium</name>
    <dbReference type="NCBI Taxonomy" id="33945"/>
    <lineage>
        <taxon>Bacteria</taxon>
        <taxon>Bacillati</taxon>
        <taxon>Bacillota</taxon>
        <taxon>Bacilli</taxon>
        <taxon>Lactobacillales</taxon>
        <taxon>Enterococcaceae</taxon>
        <taxon>Enterococcus</taxon>
    </lineage>
</organism>
<name>A0A437UJ93_ENTAV</name>
<reference evidence="1 2" key="1">
    <citation type="submission" date="2018-12" db="EMBL/GenBank/DDBJ databases">
        <title>A novel vanA-carrying plasmid in a clinical isolate of Enterococcus avium.</title>
        <authorList>
            <person name="Bernasconi O.J."/>
            <person name="Luzzaro F."/>
            <person name="Endimiani A."/>
        </authorList>
    </citation>
    <scope>NUCLEOTIDE SEQUENCE [LARGE SCALE GENOMIC DNA]</scope>
    <source>
        <strain evidence="1 2">LC0559/18</strain>
    </source>
</reference>
<dbReference type="AlphaFoldDB" id="A0A437UJ93"/>
<comment type="caution">
    <text evidence="1">The sequence shown here is derived from an EMBL/GenBank/DDBJ whole genome shotgun (WGS) entry which is preliminary data.</text>
</comment>
<sequence length="64" mass="7166">MNDEDMHDLLEKINEKDIARNSMRELAKNLGAFRNQLAIEGFSDAESFALTSVFMATTISASQK</sequence>
<proteinExistence type="predicted"/>
<dbReference type="RefSeq" id="WP_127978098.1">
    <property type="nucleotide sequence ID" value="NZ_RYZS01000001.1"/>
</dbReference>
<evidence type="ECO:0000313" key="2">
    <source>
        <dbReference type="Proteomes" id="UP000288388"/>
    </source>
</evidence>